<gene>
    <name evidence="1" type="ORF">PR048_005096</name>
</gene>
<proteinExistence type="predicted"/>
<dbReference type="Proteomes" id="UP001159363">
    <property type="component" value="Chromosome 2"/>
</dbReference>
<protein>
    <submittedName>
        <fullName evidence="1">Uncharacterized protein</fullName>
    </submittedName>
</protein>
<accession>A0ABQ9I782</accession>
<evidence type="ECO:0000313" key="2">
    <source>
        <dbReference type="Proteomes" id="UP001159363"/>
    </source>
</evidence>
<comment type="caution">
    <text evidence="1">The sequence shown here is derived from an EMBL/GenBank/DDBJ whole genome shotgun (WGS) entry which is preliminary data.</text>
</comment>
<dbReference type="EMBL" id="JARBHB010000002">
    <property type="protein sequence ID" value="KAJ8892515.1"/>
    <property type="molecule type" value="Genomic_DNA"/>
</dbReference>
<name>A0ABQ9I782_9NEOP</name>
<reference evidence="1 2" key="1">
    <citation type="submission" date="2023-02" db="EMBL/GenBank/DDBJ databases">
        <title>LHISI_Scaffold_Assembly.</title>
        <authorList>
            <person name="Stuart O.P."/>
            <person name="Cleave R."/>
            <person name="Magrath M.J.L."/>
            <person name="Mikheyev A.S."/>
        </authorList>
    </citation>
    <scope>NUCLEOTIDE SEQUENCE [LARGE SCALE GENOMIC DNA]</scope>
    <source>
        <strain evidence="1">Daus_M_001</strain>
        <tissue evidence="1">Leg muscle</tissue>
    </source>
</reference>
<keyword evidence="2" id="KW-1185">Reference proteome</keyword>
<evidence type="ECO:0000313" key="1">
    <source>
        <dbReference type="EMBL" id="KAJ8892515.1"/>
    </source>
</evidence>
<sequence>MECTYGKTKPLKNEMLQRAFETKNVPLFNMAIVEDVVVAAIIEIIHKEEEYMSKESGWTLTVLPINKLELLCASSYIAQPAQIAAKMETISHKNLDQQCLKWSILA</sequence>
<organism evidence="1 2">
    <name type="scientific">Dryococelus australis</name>
    <dbReference type="NCBI Taxonomy" id="614101"/>
    <lineage>
        <taxon>Eukaryota</taxon>
        <taxon>Metazoa</taxon>
        <taxon>Ecdysozoa</taxon>
        <taxon>Arthropoda</taxon>
        <taxon>Hexapoda</taxon>
        <taxon>Insecta</taxon>
        <taxon>Pterygota</taxon>
        <taxon>Neoptera</taxon>
        <taxon>Polyneoptera</taxon>
        <taxon>Phasmatodea</taxon>
        <taxon>Verophasmatodea</taxon>
        <taxon>Anareolatae</taxon>
        <taxon>Phasmatidae</taxon>
        <taxon>Eurycanthinae</taxon>
        <taxon>Dryococelus</taxon>
    </lineage>
</organism>